<accession>A0A0R1WTJ3</accession>
<dbReference type="STRING" id="1423755.FC40_GL000440"/>
<dbReference type="InterPro" id="IPR011006">
    <property type="entry name" value="CheY-like_superfamily"/>
</dbReference>
<evidence type="ECO:0000313" key="9">
    <source>
        <dbReference type="Proteomes" id="UP000051054"/>
    </source>
</evidence>
<dbReference type="PROSITE" id="PS50930">
    <property type="entry name" value="HTH_LYTTR"/>
    <property type="match status" value="1"/>
</dbReference>
<dbReference type="SMART" id="SM00850">
    <property type="entry name" value="LytTR"/>
    <property type="match status" value="1"/>
</dbReference>
<protein>
    <submittedName>
        <fullName evidence="8">Response regulator PlnC, activator</fullName>
    </submittedName>
</protein>
<dbReference type="SUPFAM" id="SSF52172">
    <property type="entry name" value="CheY-like"/>
    <property type="match status" value="1"/>
</dbReference>
<dbReference type="Gene3D" id="3.40.50.2300">
    <property type="match status" value="1"/>
</dbReference>
<keyword evidence="2" id="KW-0902">Two-component regulatory system</keyword>
<evidence type="ECO:0000313" key="8">
    <source>
        <dbReference type="EMBL" id="KRM19147.1"/>
    </source>
</evidence>
<dbReference type="PANTHER" id="PTHR37299:SF3">
    <property type="entry name" value="STAGE 0 SPORULATION PROTEIN A HOMOLOG"/>
    <property type="match status" value="1"/>
</dbReference>
<feature type="domain" description="HTH LytTR-type" evidence="7">
    <location>
        <begin position="146"/>
        <end position="251"/>
    </location>
</feature>
<dbReference type="EMBL" id="AZGD01000087">
    <property type="protein sequence ID" value="KRM19147.1"/>
    <property type="molecule type" value="Genomic_DNA"/>
</dbReference>
<keyword evidence="1" id="KW-0963">Cytoplasm</keyword>
<evidence type="ECO:0000256" key="2">
    <source>
        <dbReference type="ARBA" id="ARBA00023012"/>
    </source>
</evidence>
<dbReference type="AlphaFoldDB" id="A0A0R1WTJ3"/>
<sequence length="263" mass="31118">MLGIVLIDDDNEMRSDLSQLLARYLKFEELDAAVALESDGSDFRLDLIEKMDKFTNFLFFLDIELEKGNNSGFDLAIQIRQHLPLAKIVFLTSHDELALLALENRVSPLDYIIKKDMAKMMESIRKDISISLESEVVNTQLDENYFSYKIHNKYYKIKAEEVYYFESLSNENNIVILHAKDKVIEIDGNLKDIQKRNETDFFRCHRQYLANLKTATEYDHLQKRIFYGQKNQIYCPTSIRRAREIKKMIKKYPEKWQNLNFSK</sequence>
<feature type="modified residue" description="4-aspartylphosphate" evidence="5">
    <location>
        <position position="62"/>
    </location>
</feature>
<evidence type="ECO:0000259" key="7">
    <source>
        <dbReference type="PROSITE" id="PS50930"/>
    </source>
</evidence>
<dbReference type="Pfam" id="PF04397">
    <property type="entry name" value="LytTR"/>
    <property type="match status" value="1"/>
</dbReference>
<keyword evidence="9" id="KW-1185">Reference proteome</keyword>
<comment type="function">
    <text evidence="4">Required for high-level post-exponential phase expression of a series of secreted proteins.</text>
</comment>
<dbReference type="InterPro" id="IPR001789">
    <property type="entry name" value="Sig_transdc_resp-reg_receiver"/>
</dbReference>
<dbReference type="InterPro" id="IPR046947">
    <property type="entry name" value="LytR-like"/>
</dbReference>
<dbReference type="PANTHER" id="PTHR37299">
    <property type="entry name" value="TRANSCRIPTIONAL REGULATOR-RELATED"/>
    <property type="match status" value="1"/>
</dbReference>
<gene>
    <name evidence="8" type="ORF">FC40_GL000440</name>
</gene>
<dbReference type="OrthoDB" id="9809318at2"/>
<dbReference type="eggNOG" id="COG3279">
    <property type="taxonomic scope" value="Bacteria"/>
</dbReference>
<reference evidence="8 9" key="1">
    <citation type="journal article" date="2015" name="Genome Announc.">
        <title>Expanding the biotechnology potential of lactobacilli through comparative genomics of 213 strains and associated genera.</title>
        <authorList>
            <person name="Sun Z."/>
            <person name="Harris H.M."/>
            <person name="McCann A."/>
            <person name="Guo C."/>
            <person name="Argimon S."/>
            <person name="Zhang W."/>
            <person name="Yang X."/>
            <person name="Jeffery I.B."/>
            <person name="Cooney J.C."/>
            <person name="Kagawa T.F."/>
            <person name="Liu W."/>
            <person name="Song Y."/>
            <person name="Salvetti E."/>
            <person name="Wrobel A."/>
            <person name="Rasinkangas P."/>
            <person name="Parkhill J."/>
            <person name="Rea M.C."/>
            <person name="O'Sullivan O."/>
            <person name="Ritari J."/>
            <person name="Douillard F.P."/>
            <person name="Paul Ross R."/>
            <person name="Yang R."/>
            <person name="Briner A.E."/>
            <person name="Felis G.E."/>
            <person name="de Vos W.M."/>
            <person name="Barrangou R."/>
            <person name="Klaenhammer T.R."/>
            <person name="Caufield P.W."/>
            <person name="Cui Y."/>
            <person name="Zhang H."/>
            <person name="O'Toole P.W."/>
        </authorList>
    </citation>
    <scope>NUCLEOTIDE SEQUENCE [LARGE SCALE GENOMIC DNA]</scope>
    <source>
        <strain evidence="8 9">DSM 18933</strain>
    </source>
</reference>
<feature type="domain" description="Response regulatory" evidence="6">
    <location>
        <begin position="3"/>
        <end position="129"/>
    </location>
</feature>
<comment type="caution">
    <text evidence="8">The sequence shown here is derived from an EMBL/GenBank/DDBJ whole genome shotgun (WGS) entry which is preliminary data.</text>
</comment>
<dbReference type="RefSeq" id="WP_025022264.1">
    <property type="nucleotide sequence ID" value="NZ_AZGD01000087.1"/>
</dbReference>
<dbReference type="PROSITE" id="PS50110">
    <property type="entry name" value="RESPONSE_REGULATORY"/>
    <property type="match status" value="1"/>
</dbReference>
<keyword evidence="5" id="KW-0597">Phosphoprotein</keyword>
<dbReference type="GO" id="GO:0003677">
    <property type="term" value="F:DNA binding"/>
    <property type="evidence" value="ECO:0007669"/>
    <property type="project" value="InterPro"/>
</dbReference>
<evidence type="ECO:0000256" key="3">
    <source>
        <dbReference type="ARBA" id="ARBA00023159"/>
    </source>
</evidence>
<name>A0A0R1WTJ3_9LACO</name>
<dbReference type="GO" id="GO:0000156">
    <property type="term" value="F:phosphorelay response regulator activity"/>
    <property type="evidence" value="ECO:0007669"/>
    <property type="project" value="InterPro"/>
</dbReference>
<evidence type="ECO:0000256" key="4">
    <source>
        <dbReference type="ARBA" id="ARBA00037164"/>
    </source>
</evidence>
<proteinExistence type="predicted"/>
<evidence type="ECO:0000256" key="5">
    <source>
        <dbReference type="PROSITE-ProRule" id="PRU00169"/>
    </source>
</evidence>
<dbReference type="PATRIC" id="fig|1423755.3.peg.490"/>
<dbReference type="InterPro" id="IPR007492">
    <property type="entry name" value="LytTR_DNA-bd_dom"/>
</dbReference>
<organism evidence="8 9">
    <name type="scientific">Ligilactobacillus hayakitensis DSM 18933 = JCM 14209</name>
    <dbReference type="NCBI Taxonomy" id="1423755"/>
    <lineage>
        <taxon>Bacteria</taxon>
        <taxon>Bacillati</taxon>
        <taxon>Bacillota</taxon>
        <taxon>Bacilli</taxon>
        <taxon>Lactobacillales</taxon>
        <taxon>Lactobacillaceae</taxon>
        <taxon>Ligilactobacillus</taxon>
    </lineage>
</organism>
<keyword evidence="3" id="KW-0010">Activator</keyword>
<dbReference type="Gene3D" id="2.40.50.1020">
    <property type="entry name" value="LytTr DNA-binding domain"/>
    <property type="match status" value="1"/>
</dbReference>
<dbReference type="Proteomes" id="UP000051054">
    <property type="component" value="Unassembled WGS sequence"/>
</dbReference>
<evidence type="ECO:0000256" key="1">
    <source>
        <dbReference type="ARBA" id="ARBA00022490"/>
    </source>
</evidence>
<evidence type="ECO:0000259" key="6">
    <source>
        <dbReference type="PROSITE" id="PS50110"/>
    </source>
</evidence>